<reference evidence="7" key="1">
    <citation type="submission" date="2019-01" db="EMBL/GenBank/DDBJ databases">
        <title>Gri0909 isolated from a small marine red alga.</title>
        <authorList>
            <person name="Kim J."/>
            <person name="Jeong S.E."/>
            <person name="Jeon C.O."/>
        </authorList>
    </citation>
    <scope>NUCLEOTIDE SEQUENCE [LARGE SCALE GENOMIC DNA]</scope>
    <source>
        <strain evidence="7">Gri0909</strain>
    </source>
</reference>
<evidence type="ECO:0000256" key="2">
    <source>
        <dbReference type="ARBA" id="ARBA00023136"/>
    </source>
</evidence>
<keyword evidence="3" id="KW-0998">Cell outer membrane</keyword>
<keyword evidence="7" id="KW-1185">Reference proteome</keyword>
<dbReference type="OrthoDB" id="7160681at2"/>
<evidence type="ECO:0000259" key="5">
    <source>
        <dbReference type="Pfam" id="PF04355"/>
    </source>
</evidence>
<dbReference type="GO" id="GO:0043165">
    <property type="term" value="P:Gram-negative-bacterium-type cell outer membrane assembly"/>
    <property type="evidence" value="ECO:0007669"/>
    <property type="project" value="TreeGrafter"/>
</dbReference>
<evidence type="ECO:0000256" key="1">
    <source>
        <dbReference type="ARBA" id="ARBA00022729"/>
    </source>
</evidence>
<feature type="signal peptide" evidence="4">
    <location>
        <begin position="1"/>
        <end position="35"/>
    </location>
</feature>
<dbReference type="GO" id="GO:0051205">
    <property type="term" value="P:protein insertion into membrane"/>
    <property type="evidence" value="ECO:0007669"/>
    <property type="project" value="TreeGrafter"/>
</dbReference>
<dbReference type="Proteomes" id="UP000287447">
    <property type="component" value="Unassembled WGS sequence"/>
</dbReference>
<evidence type="ECO:0000256" key="3">
    <source>
        <dbReference type="ARBA" id="ARBA00023237"/>
    </source>
</evidence>
<dbReference type="EMBL" id="SADE01000001">
    <property type="protein sequence ID" value="RVU39626.1"/>
    <property type="molecule type" value="Genomic_DNA"/>
</dbReference>
<dbReference type="Gene3D" id="3.30.1450.10">
    <property type="match status" value="1"/>
</dbReference>
<dbReference type="GO" id="GO:1990063">
    <property type="term" value="C:Bam protein complex"/>
    <property type="evidence" value="ECO:0007669"/>
    <property type="project" value="TreeGrafter"/>
</dbReference>
<feature type="domain" description="Outer membrane protein assembly factor BamE" evidence="5">
    <location>
        <begin position="44"/>
        <end position="118"/>
    </location>
</feature>
<feature type="chain" id="PRO_5019012707" evidence="4">
    <location>
        <begin position="36"/>
        <end position="165"/>
    </location>
</feature>
<comment type="caution">
    <text evidence="6">The sequence shown here is derived from an EMBL/GenBank/DDBJ whole genome shotgun (WGS) entry which is preliminary data.</text>
</comment>
<dbReference type="AlphaFoldDB" id="A0A437QYP8"/>
<dbReference type="InterPro" id="IPR007450">
    <property type="entry name" value="BamE_dom"/>
</dbReference>
<dbReference type="PANTHER" id="PTHR37482">
    <property type="entry name" value="OUTER MEMBRANE PROTEIN ASSEMBLY FACTOR BAME"/>
    <property type="match status" value="1"/>
</dbReference>
<sequence>MTKRSASPSRTSRAKIGRHARLLASVAVIALAATACTPKTALRGNLPRPHQIEQLEVGKQRKTQVESIMGSPSVIGTFDDNIWYYMSRRTEQWAFFPEEVVEQKVLALYFSNEGVLQHVETYTEDDAREIATSSRTTPTAGKELGVLEQIFGNVGKFGGNPDTGY</sequence>
<dbReference type="InterPro" id="IPR037873">
    <property type="entry name" value="BamE-like"/>
</dbReference>
<keyword evidence="1 4" id="KW-0732">Signal</keyword>
<organism evidence="6 7">
    <name type="scientific">Hwanghaeella grinnelliae</name>
    <dbReference type="NCBI Taxonomy" id="2500179"/>
    <lineage>
        <taxon>Bacteria</taxon>
        <taxon>Pseudomonadati</taxon>
        <taxon>Pseudomonadota</taxon>
        <taxon>Alphaproteobacteria</taxon>
        <taxon>Rhodospirillales</taxon>
        <taxon>Rhodospirillaceae</taxon>
        <taxon>Hwanghaeella</taxon>
    </lineage>
</organism>
<dbReference type="RefSeq" id="WP_127764997.1">
    <property type="nucleotide sequence ID" value="NZ_SADE01000001.1"/>
</dbReference>
<dbReference type="PANTHER" id="PTHR37482:SF1">
    <property type="entry name" value="OUTER MEMBRANE PROTEIN ASSEMBLY FACTOR BAME"/>
    <property type="match status" value="1"/>
</dbReference>
<evidence type="ECO:0000313" key="7">
    <source>
        <dbReference type="Proteomes" id="UP000287447"/>
    </source>
</evidence>
<dbReference type="GO" id="GO:0030674">
    <property type="term" value="F:protein-macromolecule adaptor activity"/>
    <property type="evidence" value="ECO:0007669"/>
    <property type="project" value="TreeGrafter"/>
</dbReference>
<gene>
    <name evidence="6" type="ORF">EOI86_10485</name>
</gene>
<evidence type="ECO:0000256" key="4">
    <source>
        <dbReference type="SAM" id="SignalP"/>
    </source>
</evidence>
<accession>A0A437QYP8</accession>
<protein>
    <submittedName>
        <fullName evidence="6">Outer membrane protein assembly factor BamE</fullName>
    </submittedName>
</protein>
<dbReference type="InterPro" id="IPR026592">
    <property type="entry name" value="BamE"/>
</dbReference>
<dbReference type="Pfam" id="PF04355">
    <property type="entry name" value="BamE"/>
    <property type="match status" value="1"/>
</dbReference>
<keyword evidence="2" id="KW-0472">Membrane</keyword>
<evidence type="ECO:0000313" key="6">
    <source>
        <dbReference type="EMBL" id="RVU39626.1"/>
    </source>
</evidence>
<name>A0A437QYP8_9PROT</name>
<proteinExistence type="predicted"/>